<protein>
    <submittedName>
        <fullName evidence="4">Uncharacterized protein</fullName>
    </submittedName>
</protein>
<reference evidence="5" key="1">
    <citation type="submission" date="2016-02" db="EMBL/GenBank/DDBJ databases">
        <title>Draft genome sequence of Microdochium bolleyi, a fungal endophyte of beachgrass.</title>
        <authorList>
            <consortium name="DOE Joint Genome Institute"/>
            <person name="David A.S."/>
            <person name="May G."/>
            <person name="Haridas S."/>
            <person name="Lim J."/>
            <person name="Wang M."/>
            <person name="Labutti K."/>
            <person name="Lipzen A."/>
            <person name="Barry K."/>
            <person name="Grigoriev I.V."/>
        </authorList>
    </citation>
    <scope>NUCLEOTIDE SEQUENCE [LARGE SCALE GENOMIC DNA]</scope>
    <source>
        <strain evidence="5">J235TASD1</strain>
    </source>
</reference>
<evidence type="ECO:0000256" key="1">
    <source>
        <dbReference type="ARBA" id="ARBA00022737"/>
    </source>
</evidence>
<dbReference type="PROSITE" id="PS50088">
    <property type="entry name" value="ANK_REPEAT"/>
    <property type="match status" value="1"/>
</dbReference>
<name>A0A136J0M5_9PEZI</name>
<dbReference type="PANTHER" id="PTHR24198">
    <property type="entry name" value="ANKYRIN REPEAT AND PROTEIN KINASE DOMAIN-CONTAINING PROTEIN"/>
    <property type="match status" value="1"/>
</dbReference>
<dbReference type="SUPFAM" id="SSF48403">
    <property type="entry name" value="Ankyrin repeat"/>
    <property type="match status" value="1"/>
</dbReference>
<evidence type="ECO:0000313" key="4">
    <source>
        <dbReference type="EMBL" id="KXJ90546.1"/>
    </source>
</evidence>
<evidence type="ECO:0000256" key="3">
    <source>
        <dbReference type="PROSITE-ProRule" id="PRU00023"/>
    </source>
</evidence>
<feature type="repeat" description="ANK" evidence="3">
    <location>
        <begin position="822"/>
        <end position="854"/>
    </location>
</feature>
<dbReference type="STRING" id="196109.A0A136J0M5"/>
<dbReference type="Gene3D" id="1.25.40.20">
    <property type="entry name" value="Ankyrin repeat-containing domain"/>
    <property type="match status" value="1"/>
</dbReference>
<evidence type="ECO:0000313" key="5">
    <source>
        <dbReference type="Proteomes" id="UP000070501"/>
    </source>
</evidence>
<dbReference type="InterPro" id="IPR002110">
    <property type="entry name" value="Ankyrin_rpt"/>
</dbReference>
<accession>A0A136J0M5</accession>
<dbReference type="EMBL" id="KQ964252">
    <property type="protein sequence ID" value="KXJ90546.1"/>
    <property type="molecule type" value="Genomic_DNA"/>
</dbReference>
<dbReference type="InterPro" id="IPR036770">
    <property type="entry name" value="Ankyrin_rpt-contain_sf"/>
</dbReference>
<evidence type="ECO:0000256" key="2">
    <source>
        <dbReference type="ARBA" id="ARBA00023043"/>
    </source>
</evidence>
<keyword evidence="2 3" id="KW-0040">ANK repeat</keyword>
<dbReference type="InParanoid" id="A0A136J0M5"/>
<dbReference type="OrthoDB" id="539213at2759"/>
<keyword evidence="5" id="KW-1185">Reference proteome</keyword>
<proteinExistence type="predicted"/>
<organism evidence="4 5">
    <name type="scientific">Microdochium bolleyi</name>
    <dbReference type="NCBI Taxonomy" id="196109"/>
    <lineage>
        <taxon>Eukaryota</taxon>
        <taxon>Fungi</taxon>
        <taxon>Dikarya</taxon>
        <taxon>Ascomycota</taxon>
        <taxon>Pezizomycotina</taxon>
        <taxon>Sordariomycetes</taxon>
        <taxon>Xylariomycetidae</taxon>
        <taxon>Xylariales</taxon>
        <taxon>Microdochiaceae</taxon>
        <taxon>Microdochium</taxon>
    </lineage>
</organism>
<dbReference type="AlphaFoldDB" id="A0A136J0M5"/>
<dbReference type="PROSITE" id="PS50297">
    <property type="entry name" value="ANK_REP_REGION"/>
    <property type="match status" value="1"/>
</dbReference>
<dbReference type="Proteomes" id="UP000070501">
    <property type="component" value="Unassembled WGS sequence"/>
</dbReference>
<dbReference type="PANTHER" id="PTHR24198:SF165">
    <property type="entry name" value="ANKYRIN REPEAT-CONTAINING PROTEIN-RELATED"/>
    <property type="match status" value="1"/>
</dbReference>
<dbReference type="Pfam" id="PF12796">
    <property type="entry name" value="Ank_2"/>
    <property type="match status" value="1"/>
</dbReference>
<keyword evidence="1" id="KW-0677">Repeat</keyword>
<sequence length="928" mass="102047">MARLHATTRLPDSAETWRDHKALIKDLLSIYEARIRDLLGLRKKLKKDDWLSIWLHCRTLQDSGELPDIVWNQDHIPWSKAWKEIRRHGYHKMRPNLAGFSLPQGISIIPAQMPLGVAPGSSDDTHSPVSPAASSCPLIAQASTSSNGSHIVANIREIVPVRYLLSDLMDPGIGLGRPPALSTFQLLVKAVYELSNFLIDVDDPTYSDWTLHAKLFAHLHASIYAALSATEQPTVKLAMRRLVYVTICMDDVRAFTIMSIHKLHPVLSNSPAMIKLLVQRKAQRCLGCYLLSMQPTQASVEVVIQAAVISADIGLTNSLIQWLNVSLNTEELLCQARECIADILDNPISHSTSLWGDTIQRITLLDKQILKAVLGHQVARERSIAIIPDCSLRELNNRDLLHQLLIDYGRILLDHVNSQHHFPTEDQPAHPGTAMYTSLRTYEEAVFELLSCGSQLDDPELWIATFLGATFPWAHIPRADPSGNSILGGAVLLIHAVWHLKALGPRVGIMSCIHWLQGTGVTFGQLSIAAAVSRTDEVHALNHIKSLGADIHKHGGRALATAASNLGEATVQWLLGHGVSLDATIDNEQTITAVAGTNLELRDKVRKHLPIPQIYMEPHLTAPRLTASEASQRLLKLGAHMRRSPTDEDPMVFLEHLVEHSSSHSPGAWQDLLSQADLTGPRCLSTLHRCIEKRSWDWLEAMIAHGATVDTTIFAHALENEPPAAALDVLLRTGVRVSEDIGPWSIAVDEPIASACKIWHLGIVRQFEAEGGDLLRPLRRGGTLLGMASKFRPRTLSERQRRNYLVHRLLKSGVDINFQTDQTPTALHYAAANGDLELAIILLDNDASCDPVGRSPDRNGGHMVGTALDFAVLYGRLDVVQLLLNEGAKSGNPGLSGYDGTIHHAQGQAEGHMLQLIQQFAGIGVLLS</sequence>
<dbReference type="SMART" id="SM00248">
    <property type="entry name" value="ANK"/>
    <property type="match status" value="6"/>
</dbReference>
<gene>
    <name evidence="4" type="ORF">Micbo1qcDRAFT_176329</name>
</gene>